<dbReference type="PROSITE" id="PS00497">
    <property type="entry name" value="TYROSINASE_1"/>
    <property type="match status" value="1"/>
</dbReference>
<evidence type="ECO:0000256" key="2">
    <source>
        <dbReference type="ARBA" id="ARBA00023008"/>
    </source>
</evidence>
<name>U4LUF5_PYROM</name>
<organism evidence="5 6">
    <name type="scientific">Pyronema omphalodes (strain CBS 100304)</name>
    <name type="common">Pyronema confluens</name>
    <dbReference type="NCBI Taxonomy" id="1076935"/>
    <lineage>
        <taxon>Eukaryota</taxon>
        <taxon>Fungi</taxon>
        <taxon>Dikarya</taxon>
        <taxon>Ascomycota</taxon>
        <taxon>Pezizomycotina</taxon>
        <taxon>Pezizomycetes</taxon>
        <taxon>Pezizales</taxon>
        <taxon>Pyronemataceae</taxon>
        <taxon>Pyronema</taxon>
    </lineage>
</organism>
<dbReference type="STRING" id="1076935.U4LUF5"/>
<feature type="signal peptide" evidence="3">
    <location>
        <begin position="1"/>
        <end position="16"/>
    </location>
</feature>
<accession>U4LUF5</accession>
<dbReference type="GO" id="GO:0016491">
    <property type="term" value="F:oxidoreductase activity"/>
    <property type="evidence" value="ECO:0007669"/>
    <property type="project" value="InterPro"/>
</dbReference>
<dbReference type="AlphaFoldDB" id="U4LUF5"/>
<dbReference type="SUPFAM" id="SSF48056">
    <property type="entry name" value="Di-copper centre-containing domain"/>
    <property type="match status" value="1"/>
</dbReference>
<dbReference type="OrthoDB" id="6132182at2759"/>
<keyword evidence="3" id="KW-0732">Signal</keyword>
<evidence type="ECO:0000259" key="4">
    <source>
        <dbReference type="PROSITE" id="PS00497"/>
    </source>
</evidence>
<dbReference type="PANTHER" id="PTHR11474:SF126">
    <property type="entry name" value="TYROSINASE-LIKE PROTEIN TYR-1-RELATED"/>
    <property type="match status" value="1"/>
</dbReference>
<dbReference type="PRINTS" id="PR00092">
    <property type="entry name" value="TYROSINASE"/>
</dbReference>
<dbReference type="GO" id="GO:0046872">
    <property type="term" value="F:metal ion binding"/>
    <property type="evidence" value="ECO:0007669"/>
    <property type="project" value="UniProtKB-KW"/>
</dbReference>
<dbReference type="Pfam" id="PF00264">
    <property type="entry name" value="Tyrosinase"/>
    <property type="match status" value="1"/>
</dbReference>
<dbReference type="InterPro" id="IPR050316">
    <property type="entry name" value="Tyrosinase/Hemocyanin"/>
</dbReference>
<feature type="chain" id="PRO_5004651917" evidence="3">
    <location>
        <begin position="17"/>
        <end position="382"/>
    </location>
</feature>
<evidence type="ECO:0000256" key="3">
    <source>
        <dbReference type="SAM" id="SignalP"/>
    </source>
</evidence>
<keyword evidence="2" id="KW-0186">Copper</keyword>
<keyword evidence="1" id="KW-0479">Metal-binding</keyword>
<sequence>MRLLSLLSLAAGLTTAVPVDNVFPRTGKSTSPANQTLSSTSFNLYWPPPIGKCQKPLIRKEWRQLTTTEKKQFITSMKCMATRPSKAPKNLAPGARHRYDDFNSVHIIMSDGLPQKTGGIHLVGFFFPWHRYFLSLFETALRTECGWTFGLPYWDWSQDAISNLPLKKWPVYDPVTGFGGNGPLLTPPQNATYSWPYLTGQTGGGCVENGPFQNWTINVGPGQSTALNTRCLKRGLNPDTVQWLRPERVGRAMLAENFTEFDARAQAPPDVTPETTIRMMHAAGHYVTGGEATDYISSTSEPLFWLHHAYLDKVYSSWQAMKPAKRLSDIGGPSLPLSPESPQVTLNTTLDVLWEGEKIPLSKVMDISGNEHDGFLCYRYTI</sequence>
<evidence type="ECO:0000313" key="6">
    <source>
        <dbReference type="Proteomes" id="UP000018144"/>
    </source>
</evidence>
<dbReference type="InterPro" id="IPR002227">
    <property type="entry name" value="Tyrosinase_Cu-bd"/>
</dbReference>
<protein>
    <submittedName>
        <fullName evidence="5">Similar to Tyrosinase acc. no. P55023</fullName>
    </submittedName>
</protein>
<gene>
    <name evidence="5" type="ORF">PCON_01593</name>
</gene>
<dbReference type="OMA" id="FHHAQVD"/>
<feature type="domain" description="Tyrosinase copper-binding" evidence="4">
    <location>
        <begin position="121"/>
        <end position="138"/>
    </location>
</feature>
<evidence type="ECO:0000256" key="1">
    <source>
        <dbReference type="ARBA" id="ARBA00022723"/>
    </source>
</evidence>
<dbReference type="InterPro" id="IPR008922">
    <property type="entry name" value="Di-copper_centre_dom_sf"/>
</dbReference>
<dbReference type="eggNOG" id="ENOG502S31Y">
    <property type="taxonomic scope" value="Eukaryota"/>
</dbReference>
<proteinExistence type="predicted"/>
<evidence type="ECO:0000313" key="5">
    <source>
        <dbReference type="EMBL" id="CCX33655.1"/>
    </source>
</evidence>
<dbReference type="Proteomes" id="UP000018144">
    <property type="component" value="Unassembled WGS sequence"/>
</dbReference>
<keyword evidence="6" id="KW-1185">Reference proteome</keyword>
<dbReference type="EMBL" id="HF936162">
    <property type="protein sequence ID" value="CCX33655.1"/>
    <property type="molecule type" value="Genomic_DNA"/>
</dbReference>
<reference evidence="5 6" key="1">
    <citation type="journal article" date="2013" name="PLoS Genet.">
        <title>The genome and development-dependent transcriptomes of Pyronema confluens: a window into fungal evolution.</title>
        <authorList>
            <person name="Traeger S."/>
            <person name="Altegoer F."/>
            <person name="Freitag M."/>
            <person name="Gabaldon T."/>
            <person name="Kempken F."/>
            <person name="Kumar A."/>
            <person name="Marcet-Houben M."/>
            <person name="Poggeler S."/>
            <person name="Stajich J.E."/>
            <person name="Nowrousian M."/>
        </authorList>
    </citation>
    <scope>NUCLEOTIDE SEQUENCE [LARGE SCALE GENOMIC DNA]</scope>
    <source>
        <strain evidence="6">CBS 100304</strain>
        <tissue evidence="5">Vegetative mycelium</tissue>
    </source>
</reference>
<dbReference type="PANTHER" id="PTHR11474">
    <property type="entry name" value="TYROSINASE FAMILY MEMBER"/>
    <property type="match status" value="1"/>
</dbReference>
<dbReference type="Gene3D" id="1.10.1280.10">
    <property type="entry name" value="Di-copper center containing domain from catechol oxidase"/>
    <property type="match status" value="1"/>
</dbReference>